<evidence type="ECO:0000256" key="2">
    <source>
        <dbReference type="ARBA" id="ARBA00010350"/>
    </source>
</evidence>
<dbReference type="GO" id="GO:0005886">
    <property type="term" value="C:plasma membrane"/>
    <property type="evidence" value="ECO:0007669"/>
    <property type="project" value="TreeGrafter"/>
</dbReference>
<dbReference type="InterPro" id="IPR006214">
    <property type="entry name" value="Bax_inhibitor_1-related"/>
</dbReference>
<comment type="subcellular location">
    <subcellularLocation>
        <location evidence="1">Membrane</location>
        <topology evidence="1">Multi-pass membrane protein</topology>
    </subcellularLocation>
</comment>
<feature type="transmembrane region" description="Helical" evidence="6">
    <location>
        <begin position="211"/>
        <end position="229"/>
    </location>
</feature>
<feature type="transmembrane region" description="Helical" evidence="6">
    <location>
        <begin position="250"/>
        <end position="272"/>
    </location>
</feature>
<keyword evidence="4 6" id="KW-1133">Transmembrane helix</keyword>
<protein>
    <recommendedName>
        <fullName evidence="8">BAX inhibitor (BI)-1/YccA family protein</fullName>
    </recommendedName>
</protein>
<evidence type="ECO:0000256" key="3">
    <source>
        <dbReference type="ARBA" id="ARBA00022692"/>
    </source>
</evidence>
<dbReference type="CDD" id="cd10432">
    <property type="entry name" value="BI-1-like_bacterial"/>
    <property type="match status" value="1"/>
</dbReference>
<proteinExistence type="inferred from homology"/>
<evidence type="ECO:0000256" key="1">
    <source>
        <dbReference type="ARBA" id="ARBA00004141"/>
    </source>
</evidence>
<evidence type="ECO:0000256" key="5">
    <source>
        <dbReference type="ARBA" id="ARBA00023136"/>
    </source>
</evidence>
<gene>
    <name evidence="7" type="ORF">EMEDMD4_380013</name>
</gene>
<dbReference type="PANTHER" id="PTHR23291:SF50">
    <property type="entry name" value="PROTEIN LIFEGUARD 4"/>
    <property type="match status" value="1"/>
</dbReference>
<dbReference type="EMBL" id="CABFNB010000104">
    <property type="protein sequence ID" value="VTZ62352.1"/>
    <property type="molecule type" value="Genomic_DNA"/>
</dbReference>
<evidence type="ECO:0000256" key="4">
    <source>
        <dbReference type="ARBA" id="ARBA00022989"/>
    </source>
</evidence>
<dbReference type="Pfam" id="PF01027">
    <property type="entry name" value="Bax1-I"/>
    <property type="match status" value="1"/>
</dbReference>
<dbReference type="Proteomes" id="UP000507954">
    <property type="component" value="Unassembled WGS sequence"/>
</dbReference>
<keyword evidence="3 6" id="KW-0812">Transmembrane</keyword>
<feature type="transmembrane region" description="Helical" evidence="6">
    <location>
        <begin position="65"/>
        <end position="84"/>
    </location>
</feature>
<feature type="transmembrane region" description="Helical" evidence="6">
    <location>
        <begin position="157"/>
        <end position="175"/>
    </location>
</feature>
<organism evidence="7">
    <name type="scientific">Sinorhizobium medicae</name>
    <dbReference type="NCBI Taxonomy" id="110321"/>
    <lineage>
        <taxon>Bacteria</taxon>
        <taxon>Pseudomonadati</taxon>
        <taxon>Pseudomonadota</taxon>
        <taxon>Alphaproteobacteria</taxon>
        <taxon>Hyphomicrobiales</taxon>
        <taxon>Rhizobiaceae</taxon>
        <taxon>Sinorhizobium/Ensifer group</taxon>
        <taxon>Sinorhizobium</taxon>
    </lineage>
</organism>
<accession>A0A508X3F1</accession>
<feature type="transmembrane region" description="Helical" evidence="6">
    <location>
        <begin position="104"/>
        <end position="121"/>
    </location>
</feature>
<dbReference type="PANTHER" id="PTHR23291">
    <property type="entry name" value="BAX INHIBITOR-RELATED"/>
    <property type="match status" value="1"/>
</dbReference>
<name>A0A508X3F1_9HYPH</name>
<sequence length="277" mass="30162">MLEPRSGAWARKETTKFAARHRNFNRGLKEETMADLRNYQTRMSPAGAQAGAVIDEGLRAYMLKVYNLMALGLAITGVAAYGTYALAASNPAFAQLIYASPLKWVVMLAPLALVFFLSFRINSMSVATAQMTFWVYAALMGLSLSSIFLVFTGQSIVQTFFVTAASFGALSLYGYTTKKDLSGLGSFLIMGLFGVIIASVVNIFLASSALGFAISVIGVLIFAGLTAYDTQKLKEMYFEGDDALVAGRKAIMGALTLYLDFINLFMFMLQFLGNRNE</sequence>
<evidence type="ECO:0000313" key="7">
    <source>
        <dbReference type="EMBL" id="VTZ62352.1"/>
    </source>
</evidence>
<reference evidence="7" key="1">
    <citation type="submission" date="2019-06" db="EMBL/GenBank/DDBJ databases">
        <authorList>
            <person name="Le Quere A."/>
            <person name="Colella S."/>
        </authorList>
    </citation>
    <scope>NUCLEOTIDE SEQUENCE</scope>
    <source>
        <strain evidence="7">EmedicaeMD41</strain>
    </source>
</reference>
<comment type="similarity">
    <text evidence="2 6">Belongs to the BI1 family.</text>
</comment>
<evidence type="ECO:0000256" key="6">
    <source>
        <dbReference type="RuleBase" id="RU004379"/>
    </source>
</evidence>
<feature type="transmembrane region" description="Helical" evidence="6">
    <location>
        <begin position="133"/>
        <end position="151"/>
    </location>
</feature>
<evidence type="ECO:0008006" key="8">
    <source>
        <dbReference type="Google" id="ProtNLM"/>
    </source>
</evidence>
<feature type="transmembrane region" description="Helical" evidence="6">
    <location>
        <begin position="187"/>
        <end position="205"/>
    </location>
</feature>
<keyword evidence="5 6" id="KW-0472">Membrane</keyword>
<dbReference type="AlphaFoldDB" id="A0A508X3F1"/>